<comment type="caution">
    <text evidence="2">The sequence shown here is derived from an EMBL/GenBank/DDBJ whole genome shotgun (WGS) entry which is preliminary data.</text>
</comment>
<dbReference type="AlphaFoldDB" id="A0A6G3WHS2"/>
<feature type="transmembrane region" description="Helical" evidence="1">
    <location>
        <begin position="6"/>
        <end position="24"/>
    </location>
</feature>
<keyword evidence="1" id="KW-1133">Transmembrane helix</keyword>
<evidence type="ECO:0000256" key="1">
    <source>
        <dbReference type="SAM" id="Phobius"/>
    </source>
</evidence>
<feature type="transmembrane region" description="Helical" evidence="1">
    <location>
        <begin position="121"/>
        <end position="142"/>
    </location>
</feature>
<keyword evidence="1" id="KW-0472">Membrane</keyword>
<protein>
    <recommendedName>
        <fullName evidence="3">DUF3592 domain-containing protein</fullName>
    </recommendedName>
</protein>
<name>A0A6G3WHS2_9ACTN</name>
<gene>
    <name evidence="2" type="ORF">G3M58_00390</name>
</gene>
<sequence length="164" mass="17805">MDVIFYVVPGLIMALALYMAHRVVRRWLQIRGAWSSGLTAEGRCLRTFTTVAGGHGHTSVRTTLHHVYEFIAHDGRVIRFEEDGGPATIVEGDYVTVYYTGGRQLVATAQAPNRARQAMSALGVLAFLGVIVVFCAGFVTAYSQTSGPYGDSVFSVDSRTSVMP</sequence>
<keyword evidence="1" id="KW-0812">Transmembrane</keyword>
<evidence type="ECO:0008006" key="3">
    <source>
        <dbReference type="Google" id="ProtNLM"/>
    </source>
</evidence>
<organism evidence="2">
    <name type="scientific">Streptomyces sp. SID7499</name>
    <dbReference type="NCBI Taxonomy" id="2706086"/>
    <lineage>
        <taxon>Bacteria</taxon>
        <taxon>Bacillati</taxon>
        <taxon>Actinomycetota</taxon>
        <taxon>Actinomycetes</taxon>
        <taxon>Kitasatosporales</taxon>
        <taxon>Streptomycetaceae</taxon>
        <taxon>Streptomyces</taxon>
    </lineage>
</organism>
<proteinExistence type="predicted"/>
<evidence type="ECO:0000313" key="2">
    <source>
        <dbReference type="EMBL" id="NEE04890.1"/>
    </source>
</evidence>
<reference evidence="2" key="1">
    <citation type="submission" date="2020-01" db="EMBL/GenBank/DDBJ databases">
        <title>Insect and environment-associated Actinomycetes.</title>
        <authorList>
            <person name="Currrie C."/>
            <person name="Chevrette M."/>
            <person name="Carlson C."/>
            <person name="Stubbendieck R."/>
            <person name="Wendt-Pienkowski E."/>
        </authorList>
    </citation>
    <scope>NUCLEOTIDE SEQUENCE</scope>
    <source>
        <strain evidence="2">SID7499</strain>
    </source>
</reference>
<dbReference type="EMBL" id="JAAGMN010000003">
    <property type="protein sequence ID" value="NEE04890.1"/>
    <property type="molecule type" value="Genomic_DNA"/>
</dbReference>
<accession>A0A6G3WHS2</accession>